<feature type="chain" id="PRO_5013006604" description="ARC6 IMS domain-containing protein" evidence="1">
    <location>
        <begin position="21"/>
        <end position="135"/>
    </location>
</feature>
<proteinExistence type="predicted"/>
<protein>
    <recommendedName>
        <fullName evidence="4">ARC6 IMS domain-containing protein</fullName>
    </recommendedName>
</protein>
<evidence type="ECO:0000313" key="2">
    <source>
        <dbReference type="EMBL" id="ASC72685.1"/>
    </source>
</evidence>
<gene>
    <name evidence="2" type="ORF">XM38_036430</name>
</gene>
<dbReference type="AlphaFoldDB" id="A0A1Z3HQX2"/>
<keyword evidence="1" id="KW-0732">Signal</keyword>
<dbReference type="KEGG" id="hhg:XM38_036430"/>
<sequence>MVRLLVGLLLVLWVSGCAWGGGPPTAVVADAIATQLQQSRQELAQTLKSDPGSSFQITAVTITQRRSTTVAGQPALQVRGTYTLTGRYLNNSLKQPDNPFEIYLSRTPDGEAWQLLRPIAASTDTDPSWVVAPLS</sequence>
<dbReference type="PROSITE" id="PS51257">
    <property type="entry name" value="PROKAR_LIPOPROTEIN"/>
    <property type="match status" value="1"/>
</dbReference>
<keyword evidence="3" id="KW-1185">Reference proteome</keyword>
<dbReference type="RefSeq" id="WP_080810247.1">
    <property type="nucleotide sequence ID" value="NZ_CP021983.2"/>
</dbReference>
<name>A0A1Z3HQX2_9CYAN</name>
<evidence type="ECO:0000256" key="1">
    <source>
        <dbReference type="SAM" id="SignalP"/>
    </source>
</evidence>
<dbReference type="STRING" id="1641165.XM38_13830"/>
<accession>A0A1Z3HQX2</accession>
<organism evidence="2 3">
    <name type="scientific">Halomicronema hongdechloris C2206</name>
    <dbReference type="NCBI Taxonomy" id="1641165"/>
    <lineage>
        <taxon>Bacteria</taxon>
        <taxon>Bacillati</taxon>
        <taxon>Cyanobacteriota</taxon>
        <taxon>Cyanophyceae</taxon>
        <taxon>Nodosilineales</taxon>
        <taxon>Nodosilineaceae</taxon>
        <taxon>Halomicronema</taxon>
    </lineage>
</organism>
<reference evidence="2 3" key="1">
    <citation type="journal article" date="2016" name="Biochim. Biophys. Acta">
        <title>Characterization of red-shifted phycobilisomes isolated from the chlorophyll f-containing cyanobacterium Halomicronema hongdechloris.</title>
        <authorList>
            <person name="Li Y."/>
            <person name="Lin Y."/>
            <person name="Garvey C.J."/>
            <person name="Birch D."/>
            <person name="Corkery R.W."/>
            <person name="Loughlin P.C."/>
            <person name="Scheer H."/>
            <person name="Willows R.D."/>
            <person name="Chen M."/>
        </authorList>
    </citation>
    <scope>NUCLEOTIDE SEQUENCE [LARGE SCALE GENOMIC DNA]</scope>
    <source>
        <strain evidence="2 3">C2206</strain>
    </source>
</reference>
<dbReference type="OrthoDB" id="468126at2"/>
<evidence type="ECO:0008006" key="4">
    <source>
        <dbReference type="Google" id="ProtNLM"/>
    </source>
</evidence>
<dbReference type="EMBL" id="CP021983">
    <property type="protein sequence ID" value="ASC72685.1"/>
    <property type="molecule type" value="Genomic_DNA"/>
</dbReference>
<evidence type="ECO:0000313" key="3">
    <source>
        <dbReference type="Proteomes" id="UP000191901"/>
    </source>
</evidence>
<dbReference type="Proteomes" id="UP000191901">
    <property type="component" value="Chromosome"/>
</dbReference>
<feature type="signal peptide" evidence="1">
    <location>
        <begin position="1"/>
        <end position="20"/>
    </location>
</feature>